<evidence type="ECO:0000256" key="11">
    <source>
        <dbReference type="ARBA" id="ARBA00023310"/>
    </source>
</evidence>
<keyword evidence="8" id="KW-0406">Ion transport</keyword>
<dbReference type="PANTHER" id="PTHR11910">
    <property type="entry name" value="ATP SYNTHASE DELTA CHAIN"/>
    <property type="match status" value="1"/>
</dbReference>
<dbReference type="Gene3D" id="1.10.520.20">
    <property type="entry name" value="N-terminal domain of the delta subunit of the F1F0-ATP synthase"/>
    <property type="match status" value="1"/>
</dbReference>
<evidence type="ECO:0000256" key="4">
    <source>
        <dbReference type="ARBA" id="ARBA00022448"/>
    </source>
</evidence>
<comment type="subunit">
    <text evidence="3">F-type ATPases have 2 components, CF(1) - the catalytic core - and CF(0) - the membrane proton channel. CF(1) has five subunits: alpha(3), beta(3), gamma(1), delta(1), epsilon(1). CF(0) has three main subunits: a, b and c.</text>
</comment>
<comment type="caution">
    <text evidence="14">The sequence shown here is derived from an EMBL/GenBank/DDBJ whole genome shotgun (WGS) entry which is preliminary data.</text>
</comment>
<dbReference type="PRINTS" id="PR00125">
    <property type="entry name" value="ATPASEDELTA"/>
</dbReference>
<keyword evidence="4" id="KW-0813">Transport</keyword>
<evidence type="ECO:0000256" key="10">
    <source>
        <dbReference type="ARBA" id="ARBA00023136"/>
    </source>
</evidence>
<dbReference type="InterPro" id="IPR026015">
    <property type="entry name" value="ATP_synth_OSCP/delta_N_sf"/>
</dbReference>
<accession>A0A8S9JE02</accession>
<name>A0A8S9JE02_BRACR</name>
<evidence type="ECO:0000256" key="5">
    <source>
        <dbReference type="ARBA" id="ARBA00022781"/>
    </source>
</evidence>
<evidence type="ECO:0000256" key="2">
    <source>
        <dbReference type="ARBA" id="ARBA00007046"/>
    </source>
</evidence>
<keyword evidence="5" id="KW-0375">Hydrogen ion transport</keyword>
<evidence type="ECO:0000256" key="1">
    <source>
        <dbReference type="ARBA" id="ARBA00004273"/>
    </source>
</evidence>
<reference evidence="14" key="1">
    <citation type="submission" date="2019-12" db="EMBL/GenBank/DDBJ databases">
        <title>Genome sequencing and annotation of Brassica cretica.</title>
        <authorList>
            <person name="Studholme D.J."/>
            <person name="Sarris P.F."/>
        </authorList>
    </citation>
    <scope>NUCLEOTIDE SEQUENCE</scope>
    <source>
        <strain evidence="14">PFS-001/15</strain>
        <tissue evidence="14">Leaf</tissue>
    </source>
</reference>
<dbReference type="AlphaFoldDB" id="A0A8S9JE02"/>
<dbReference type="Pfam" id="PF00213">
    <property type="entry name" value="OSCP"/>
    <property type="match status" value="1"/>
</dbReference>
<gene>
    <name evidence="14" type="ORF">F2Q68_00000438</name>
</gene>
<evidence type="ECO:0000256" key="7">
    <source>
        <dbReference type="ARBA" id="ARBA00022946"/>
    </source>
</evidence>
<dbReference type="NCBIfam" id="TIGR01145">
    <property type="entry name" value="ATP_synt_delta"/>
    <property type="match status" value="1"/>
</dbReference>
<evidence type="ECO:0000313" key="14">
    <source>
        <dbReference type="EMBL" id="KAF2579899.1"/>
    </source>
</evidence>
<comment type="similarity">
    <text evidence="2">Belongs to the ATPase delta chain family.</text>
</comment>
<dbReference type="Proteomes" id="UP000712281">
    <property type="component" value="Unassembled WGS sequence"/>
</dbReference>
<dbReference type="EMBL" id="QGKW02001660">
    <property type="protein sequence ID" value="KAF2579899.1"/>
    <property type="molecule type" value="Genomic_DNA"/>
</dbReference>
<feature type="compositionally biased region" description="Polar residues" evidence="13">
    <location>
        <begin position="33"/>
        <end position="48"/>
    </location>
</feature>
<sequence length="283" mass="31605">MLRVAGRRLFSVSQRSSTATSFVLSRDHPISNGGDSSSTPRSVPSADLSSFNSYHRSLIRERYESILFFDFCCSLSQLRDYATAYAQKTGNVKVPVALVGESGNFASWLYIAAVKMNSLEKIESDLSELVEAMKTSPIFSQFTKDPSVPRETRLAAIVDVCDKAKFAEPTKNFLSLLAENGKLKNLDMIVKKFMQLTTAHRGDVKVLVTTVMPLPPSEEKELKETLQEIIGEGKKVTVEQKIDPSIYGGLIVEFQQKVLDMSIRTRAQQMERLLREPVDLSNL</sequence>
<keyword evidence="10" id="KW-0472">Membrane</keyword>
<keyword evidence="11" id="KW-0066">ATP synthesis</keyword>
<feature type="region of interest" description="Disordered" evidence="13">
    <location>
        <begin position="25"/>
        <end position="48"/>
    </location>
</feature>
<evidence type="ECO:0000256" key="13">
    <source>
        <dbReference type="SAM" id="MobiDB-lite"/>
    </source>
</evidence>
<keyword evidence="7" id="KW-0809">Transit peptide</keyword>
<dbReference type="FunFam" id="1.10.520.20:FF:000002">
    <property type="entry name" value="ATP synthase subunit O, mitochondrial"/>
    <property type="match status" value="1"/>
</dbReference>
<evidence type="ECO:0000256" key="9">
    <source>
        <dbReference type="ARBA" id="ARBA00023128"/>
    </source>
</evidence>
<evidence type="ECO:0000256" key="8">
    <source>
        <dbReference type="ARBA" id="ARBA00023065"/>
    </source>
</evidence>
<dbReference type="GO" id="GO:0005743">
    <property type="term" value="C:mitochondrial inner membrane"/>
    <property type="evidence" value="ECO:0007669"/>
    <property type="project" value="UniProtKB-SubCell"/>
</dbReference>
<keyword evidence="9" id="KW-0496">Mitochondrion</keyword>
<comment type="subcellular location">
    <subcellularLocation>
        <location evidence="1">Mitochondrion inner membrane</location>
    </subcellularLocation>
</comment>
<protein>
    <recommendedName>
        <fullName evidence="12">Oligomycin sensitivity conferral protein</fullName>
    </recommendedName>
</protein>
<keyword evidence="6" id="KW-0999">Mitochondrion inner membrane</keyword>
<evidence type="ECO:0000256" key="6">
    <source>
        <dbReference type="ARBA" id="ARBA00022792"/>
    </source>
</evidence>
<evidence type="ECO:0000256" key="3">
    <source>
        <dbReference type="ARBA" id="ARBA00011648"/>
    </source>
</evidence>
<organism evidence="14 15">
    <name type="scientific">Brassica cretica</name>
    <name type="common">Mustard</name>
    <dbReference type="NCBI Taxonomy" id="69181"/>
    <lineage>
        <taxon>Eukaryota</taxon>
        <taxon>Viridiplantae</taxon>
        <taxon>Streptophyta</taxon>
        <taxon>Embryophyta</taxon>
        <taxon>Tracheophyta</taxon>
        <taxon>Spermatophyta</taxon>
        <taxon>Magnoliopsida</taxon>
        <taxon>eudicotyledons</taxon>
        <taxon>Gunneridae</taxon>
        <taxon>Pentapetalae</taxon>
        <taxon>rosids</taxon>
        <taxon>malvids</taxon>
        <taxon>Brassicales</taxon>
        <taxon>Brassicaceae</taxon>
        <taxon>Brassiceae</taxon>
        <taxon>Brassica</taxon>
    </lineage>
</organism>
<dbReference type="GO" id="GO:0046933">
    <property type="term" value="F:proton-transporting ATP synthase activity, rotational mechanism"/>
    <property type="evidence" value="ECO:0007669"/>
    <property type="project" value="InterPro"/>
</dbReference>
<evidence type="ECO:0000313" key="15">
    <source>
        <dbReference type="Proteomes" id="UP000712281"/>
    </source>
</evidence>
<proteinExistence type="inferred from homology"/>
<evidence type="ECO:0000256" key="12">
    <source>
        <dbReference type="ARBA" id="ARBA00033369"/>
    </source>
</evidence>
<dbReference type="SUPFAM" id="SSF47928">
    <property type="entry name" value="N-terminal domain of the delta subunit of the F1F0-ATP synthase"/>
    <property type="match status" value="1"/>
</dbReference>
<dbReference type="HAMAP" id="MF_01416">
    <property type="entry name" value="ATP_synth_delta_bact"/>
    <property type="match status" value="1"/>
</dbReference>
<dbReference type="InterPro" id="IPR000711">
    <property type="entry name" value="ATPase_OSCP/dsu"/>
</dbReference>